<evidence type="ECO:0000313" key="4">
    <source>
        <dbReference type="Proteomes" id="UP000523362"/>
    </source>
</evidence>
<keyword evidence="2" id="KW-0812">Transmembrane</keyword>
<evidence type="ECO:0000313" key="3">
    <source>
        <dbReference type="EMBL" id="MBC1486050.1"/>
    </source>
</evidence>
<feature type="region of interest" description="Disordered" evidence="1">
    <location>
        <begin position="217"/>
        <end position="245"/>
    </location>
</feature>
<sequence>MIGLGTLLFLAGVIVLIFGILRYRKRNWPRRKTQIVIISSILAIIIGIGIIPSSETEEASNEKPKQTEKTVKKNDKAFIKTDKTFSTNDEGTLTIKGETIPGGEVRLALEGATELVTDADDDGNFEFSLMNFDQSREAVLSMTFRGETTEFPVSLSVSSGYETKLAEEKKAETERVAAEKAEAERVERERLAAEEQKAQEAKIAAEKKAEQDRIAAAEKAKAAETKRAEAERAAAQPDTSNKQGETVYITATGSKYHYSQSCRGLNNSNGETAVTVDEAKAQGFTLCGFE</sequence>
<evidence type="ECO:0000256" key="1">
    <source>
        <dbReference type="SAM" id="MobiDB-lite"/>
    </source>
</evidence>
<proteinExistence type="predicted"/>
<dbReference type="AlphaFoldDB" id="A0A7X1C6L2"/>
<dbReference type="Proteomes" id="UP000523362">
    <property type="component" value="Unassembled WGS sequence"/>
</dbReference>
<reference evidence="3 4" key="1">
    <citation type="submission" date="2020-03" db="EMBL/GenBank/DDBJ databases">
        <title>Soil Listeria distribution.</title>
        <authorList>
            <person name="Liao J."/>
            <person name="Wiedmann M."/>
        </authorList>
    </citation>
    <scope>NUCLEOTIDE SEQUENCE [LARGE SCALE GENOMIC DNA]</scope>
    <source>
        <strain evidence="3 4">FSL L7-1560</strain>
    </source>
</reference>
<feature type="compositionally biased region" description="Basic and acidic residues" evidence="1">
    <location>
        <begin position="217"/>
        <end position="232"/>
    </location>
</feature>
<evidence type="ECO:0008006" key="5">
    <source>
        <dbReference type="Google" id="ProtNLM"/>
    </source>
</evidence>
<name>A0A7X1C6L2_LISSE</name>
<feature type="transmembrane region" description="Helical" evidence="2">
    <location>
        <begin position="6"/>
        <end position="23"/>
    </location>
</feature>
<keyword evidence="2" id="KW-0472">Membrane</keyword>
<comment type="caution">
    <text evidence="3">The sequence shown here is derived from an EMBL/GenBank/DDBJ whole genome shotgun (WGS) entry which is preliminary data.</text>
</comment>
<accession>A0A7X1C6L2</accession>
<dbReference type="RefSeq" id="WP_185383631.1">
    <property type="nucleotide sequence ID" value="NZ_JAARRG010000004.1"/>
</dbReference>
<evidence type="ECO:0000256" key="2">
    <source>
        <dbReference type="SAM" id="Phobius"/>
    </source>
</evidence>
<gene>
    <name evidence="3" type="ORF">HB897_07405</name>
</gene>
<organism evidence="3 4">
    <name type="scientific">Listeria seeligeri</name>
    <dbReference type="NCBI Taxonomy" id="1640"/>
    <lineage>
        <taxon>Bacteria</taxon>
        <taxon>Bacillati</taxon>
        <taxon>Bacillota</taxon>
        <taxon>Bacilli</taxon>
        <taxon>Bacillales</taxon>
        <taxon>Listeriaceae</taxon>
        <taxon>Listeria</taxon>
    </lineage>
</organism>
<keyword evidence="2" id="KW-1133">Transmembrane helix</keyword>
<protein>
    <recommendedName>
        <fullName evidence="5">DUF308 domain-containing protein</fullName>
    </recommendedName>
</protein>
<dbReference type="EMBL" id="JAARRG010000004">
    <property type="protein sequence ID" value="MBC1486050.1"/>
    <property type="molecule type" value="Genomic_DNA"/>
</dbReference>
<feature type="transmembrane region" description="Helical" evidence="2">
    <location>
        <begin position="35"/>
        <end position="54"/>
    </location>
</feature>